<organism evidence="4 5">
    <name type="scientific">Rhizobium mongolense USDA 1844</name>
    <dbReference type="NCBI Taxonomy" id="1079460"/>
    <lineage>
        <taxon>Bacteria</taxon>
        <taxon>Pseudomonadati</taxon>
        <taxon>Pseudomonadota</taxon>
        <taxon>Alphaproteobacteria</taxon>
        <taxon>Hyphomicrobiales</taxon>
        <taxon>Rhizobiaceae</taxon>
        <taxon>Rhizobium/Agrobacterium group</taxon>
        <taxon>Rhizobium</taxon>
    </lineage>
</organism>
<proteinExistence type="inferred from homology"/>
<dbReference type="InterPro" id="IPR020904">
    <property type="entry name" value="Sc_DH/Rdtase_CS"/>
</dbReference>
<dbReference type="PROSITE" id="PS00061">
    <property type="entry name" value="ADH_SHORT"/>
    <property type="match status" value="1"/>
</dbReference>
<evidence type="ECO:0000256" key="1">
    <source>
        <dbReference type="ARBA" id="ARBA00006484"/>
    </source>
</evidence>
<reference evidence="4 5" key="1">
    <citation type="submission" date="2019-06" db="EMBL/GenBank/DDBJ databases">
        <title>Pac Bio to generate improved reference genome sequences for organisms with transposon mutant libraries (support for FEBA project).</title>
        <authorList>
            <person name="Blow M."/>
        </authorList>
    </citation>
    <scope>NUCLEOTIDE SEQUENCE [LARGE SCALE GENOMIC DNA]</scope>
    <source>
        <strain evidence="4 5">USDA 1844</strain>
    </source>
</reference>
<dbReference type="PANTHER" id="PTHR24321">
    <property type="entry name" value="DEHYDROGENASES, SHORT CHAIN"/>
    <property type="match status" value="1"/>
</dbReference>
<comment type="similarity">
    <text evidence="1">Belongs to the short-chain dehydrogenases/reductases (SDR) family.</text>
</comment>
<dbReference type="Pfam" id="PF13561">
    <property type="entry name" value="adh_short_C2"/>
    <property type="match status" value="1"/>
</dbReference>
<dbReference type="Gene3D" id="3.40.50.720">
    <property type="entry name" value="NAD(P)-binding Rossmann-like Domain"/>
    <property type="match status" value="1"/>
</dbReference>
<name>A0A559TL49_9HYPH</name>
<evidence type="ECO:0000313" key="4">
    <source>
        <dbReference type="EMBL" id="TVZ75306.1"/>
    </source>
</evidence>
<dbReference type="EMBL" id="VISO01000001">
    <property type="protein sequence ID" value="TVZ75306.1"/>
    <property type="molecule type" value="Genomic_DNA"/>
</dbReference>
<evidence type="ECO:0000256" key="2">
    <source>
        <dbReference type="ARBA" id="ARBA00023002"/>
    </source>
</evidence>
<accession>A0A559TL49</accession>
<dbReference type="GO" id="GO:0016491">
    <property type="term" value="F:oxidoreductase activity"/>
    <property type="evidence" value="ECO:0007669"/>
    <property type="project" value="UniProtKB-KW"/>
</dbReference>
<dbReference type="SUPFAM" id="SSF54862">
    <property type="entry name" value="4Fe-4S ferredoxins"/>
    <property type="match status" value="1"/>
</dbReference>
<dbReference type="Pfam" id="PF13459">
    <property type="entry name" value="Fer4_15"/>
    <property type="match status" value="1"/>
</dbReference>
<keyword evidence="2" id="KW-0560">Oxidoreductase</keyword>
<gene>
    <name evidence="4" type="ORF">BCL32_0796</name>
</gene>
<sequence length="390" mass="40387">MRVVVDEDLCGTTGQCVLTLPGTFRQREPDGVAEVCVSTVPEAMHAAVRLAASQCPVAAIRVIESDAGDDERASADPAPSPAEAKRHAAKNQSNTGGARWDGLKVTMGRFEGKVAVVTGAGAGIGKACALAIAREGGRVVVADIDGSAAIACTAQIAAEAGHALAVAMDIADAQAVAALFETAERHFGGVDLLVNNASAMHLTPRDRAILDLDLAVWDQTMATNLRGTLLCCRQAIPRMIARGSGAIVNMSSCQGLSGDTALTSYAASKAAMNMLSASLATQYGHAQIRCNAVAPGLIMTERLLAKLDECMQRHLSRHQLLPRVGRPEDVAALVAFLLSDDAAFITGQVVCIDGGMLAHVPTYADGGNSRAARPAGDTPEAAAAPRCRWS</sequence>
<dbReference type="FunFam" id="3.40.50.720:FF:000084">
    <property type="entry name" value="Short-chain dehydrogenase reductase"/>
    <property type="match status" value="1"/>
</dbReference>
<evidence type="ECO:0000313" key="5">
    <source>
        <dbReference type="Proteomes" id="UP000319824"/>
    </source>
</evidence>
<dbReference type="Gene3D" id="3.30.70.20">
    <property type="match status" value="1"/>
</dbReference>
<dbReference type="Proteomes" id="UP000319824">
    <property type="component" value="Unassembled WGS sequence"/>
</dbReference>
<evidence type="ECO:0000256" key="3">
    <source>
        <dbReference type="SAM" id="MobiDB-lite"/>
    </source>
</evidence>
<feature type="region of interest" description="Disordered" evidence="3">
    <location>
        <begin position="367"/>
        <end position="390"/>
    </location>
</feature>
<protein>
    <submittedName>
        <fullName evidence="4">NAD(P)-dependent dehydrogenase (Short-subunit alcohol dehydrogenase family)</fullName>
    </submittedName>
</protein>
<dbReference type="AlphaFoldDB" id="A0A559TL49"/>
<feature type="region of interest" description="Disordered" evidence="3">
    <location>
        <begin position="68"/>
        <end position="100"/>
    </location>
</feature>
<dbReference type="PRINTS" id="PR00080">
    <property type="entry name" value="SDRFAMILY"/>
</dbReference>
<dbReference type="NCBIfam" id="NF005559">
    <property type="entry name" value="PRK07231.1"/>
    <property type="match status" value="1"/>
</dbReference>
<comment type="caution">
    <text evidence="4">The sequence shown here is derived from an EMBL/GenBank/DDBJ whole genome shotgun (WGS) entry which is preliminary data.</text>
</comment>
<dbReference type="InterPro" id="IPR036291">
    <property type="entry name" value="NAD(P)-bd_dom_sf"/>
</dbReference>
<dbReference type="InterPro" id="IPR002347">
    <property type="entry name" value="SDR_fam"/>
</dbReference>
<dbReference type="PRINTS" id="PR00081">
    <property type="entry name" value="GDHRDH"/>
</dbReference>
<dbReference type="SUPFAM" id="SSF51735">
    <property type="entry name" value="NAD(P)-binding Rossmann-fold domains"/>
    <property type="match status" value="1"/>
</dbReference>
<dbReference type="PANTHER" id="PTHR24321:SF14">
    <property type="entry name" value="SHORT-CHAIN TYPE DEHYDROGENASE_REDUCTASE BLR2146-RELATED"/>
    <property type="match status" value="1"/>
</dbReference>
<dbReference type="CDD" id="cd08944">
    <property type="entry name" value="SDR_c12"/>
    <property type="match status" value="1"/>
</dbReference>